<evidence type="ECO:0000313" key="3">
    <source>
        <dbReference type="Proteomes" id="UP000076532"/>
    </source>
</evidence>
<reference evidence="2 3" key="1">
    <citation type="journal article" date="2016" name="Mol. Biol. Evol.">
        <title>Comparative Genomics of Early-Diverging Mushroom-Forming Fungi Provides Insights into the Origins of Lignocellulose Decay Capabilities.</title>
        <authorList>
            <person name="Nagy L.G."/>
            <person name="Riley R."/>
            <person name="Tritt A."/>
            <person name="Adam C."/>
            <person name="Daum C."/>
            <person name="Floudas D."/>
            <person name="Sun H."/>
            <person name="Yadav J.S."/>
            <person name="Pangilinan J."/>
            <person name="Larsson K.H."/>
            <person name="Matsuura K."/>
            <person name="Barry K."/>
            <person name="Labutti K."/>
            <person name="Kuo R."/>
            <person name="Ohm R.A."/>
            <person name="Bhattacharya S.S."/>
            <person name="Shirouzu T."/>
            <person name="Yoshinaga Y."/>
            <person name="Martin F.M."/>
            <person name="Grigoriev I.V."/>
            <person name="Hibbett D.S."/>
        </authorList>
    </citation>
    <scope>NUCLEOTIDE SEQUENCE [LARGE SCALE GENOMIC DNA]</scope>
    <source>
        <strain evidence="2 3">CBS 109695</strain>
    </source>
</reference>
<accession>A0A165Z9H1</accession>
<feature type="region of interest" description="Disordered" evidence="1">
    <location>
        <begin position="1"/>
        <end position="20"/>
    </location>
</feature>
<name>A0A165Z9H1_9AGAM</name>
<sequence>RLSRREVEEPHPDADAAAACGPQRSKLQIFPLTSYANGVMLPIVPDSIPPSVYAATSAHS</sequence>
<feature type="compositionally biased region" description="Basic and acidic residues" evidence="1">
    <location>
        <begin position="1"/>
        <end position="14"/>
    </location>
</feature>
<evidence type="ECO:0000313" key="2">
    <source>
        <dbReference type="EMBL" id="KZP10353.1"/>
    </source>
</evidence>
<feature type="non-terminal residue" evidence="2">
    <location>
        <position position="1"/>
    </location>
</feature>
<dbReference type="EMBL" id="KV417681">
    <property type="protein sequence ID" value="KZP10353.1"/>
    <property type="molecule type" value="Genomic_DNA"/>
</dbReference>
<evidence type="ECO:0000256" key="1">
    <source>
        <dbReference type="SAM" id="MobiDB-lite"/>
    </source>
</evidence>
<protein>
    <submittedName>
        <fullName evidence="2">Uncharacterized protein</fullName>
    </submittedName>
</protein>
<proteinExistence type="predicted"/>
<keyword evidence="3" id="KW-1185">Reference proteome</keyword>
<dbReference type="Proteomes" id="UP000076532">
    <property type="component" value="Unassembled WGS sequence"/>
</dbReference>
<dbReference type="AlphaFoldDB" id="A0A165Z9H1"/>
<organism evidence="2 3">
    <name type="scientific">Athelia psychrophila</name>
    <dbReference type="NCBI Taxonomy" id="1759441"/>
    <lineage>
        <taxon>Eukaryota</taxon>
        <taxon>Fungi</taxon>
        <taxon>Dikarya</taxon>
        <taxon>Basidiomycota</taxon>
        <taxon>Agaricomycotina</taxon>
        <taxon>Agaricomycetes</taxon>
        <taxon>Agaricomycetidae</taxon>
        <taxon>Atheliales</taxon>
        <taxon>Atheliaceae</taxon>
        <taxon>Athelia</taxon>
    </lineage>
</organism>
<gene>
    <name evidence="2" type="ORF">FIBSPDRAFT_872697</name>
</gene>